<evidence type="ECO:0000256" key="1">
    <source>
        <dbReference type="ARBA" id="ARBA00022723"/>
    </source>
</evidence>
<protein>
    <recommendedName>
        <fullName evidence="6">RING-type domain-containing protein</fullName>
    </recommendedName>
</protein>
<keyword evidence="8" id="KW-1185">Reference proteome</keyword>
<evidence type="ECO:0000313" key="7">
    <source>
        <dbReference type="EMBL" id="KAF2798492.1"/>
    </source>
</evidence>
<keyword evidence="1" id="KW-0479">Metal-binding</keyword>
<evidence type="ECO:0000256" key="5">
    <source>
        <dbReference type="SAM" id="MobiDB-lite"/>
    </source>
</evidence>
<gene>
    <name evidence="7" type="ORF">K505DRAFT_333418</name>
</gene>
<dbReference type="PANTHER" id="PTHR45969:SF69">
    <property type="entry name" value="FINGER DOMAIN PROTEIN, PUTATIVE (AFU_ORTHOLOGUE AFUA_3G12190)-RELATED"/>
    <property type="match status" value="1"/>
</dbReference>
<feature type="compositionally biased region" description="Basic residues" evidence="5">
    <location>
        <begin position="160"/>
        <end position="176"/>
    </location>
</feature>
<dbReference type="GO" id="GO:0016567">
    <property type="term" value="P:protein ubiquitination"/>
    <property type="evidence" value="ECO:0007669"/>
    <property type="project" value="UniProtKB-UniPathway"/>
</dbReference>
<dbReference type="UniPathway" id="UPA00143"/>
<dbReference type="Gene3D" id="3.30.40.10">
    <property type="entry name" value="Zinc/RING finger domain, C3HC4 (zinc finger)"/>
    <property type="match status" value="1"/>
</dbReference>
<keyword evidence="3" id="KW-0862">Zinc</keyword>
<dbReference type="Proteomes" id="UP000799757">
    <property type="component" value="Unassembled WGS sequence"/>
</dbReference>
<dbReference type="SMART" id="SM00184">
    <property type="entry name" value="RING"/>
    <property type="match status" value="1"/>
</dbReference>
<dbReference type="InterPro" id="IPR001841">
    <property type="entry name" value="Znf_RING"/>
</dbReference>
<sequence>MRRPKPSARAPINSLCPYTPFPHEAPECSICLDPLSPSPTPNPAVRILSCCHAFHAHCIHAWLERCEKHTCPVCRKHLSFVPADAGQGARALRRQTQRSGARGAGSVDAGGTGLAAEAATVGGMVGGVVVEEEGVGRRQASRQAGGVGEELERGGEGGGRRQRLKRRVSMWFRRSKNGQARGNVHDDGGNVARIDQ</sequence>
<dbReference type="PANTHER" id="PTHR45969">
    <property type="entry name" value="RING ZINC FINGER PROTEIN-RELATED"/>
    <property type="match status" value="1"/>
</dbReference>
<feature type="domain" description="RING-type" evidence="6">
    <location>
        <begin position="28"/>
        <end position="75"/>
    </location>
</feature>
<name>A0A6A6XQ35_9PLEO</name>
<dbReference type="PROSITE" id="PS50089">
    <property type="entry name" value="ZF_RING_2"/>
    <property type="match status" value="1"/>
</dbReference>
<organism evidence="7 8">
    <name type="scientific">Melanomma pulvis-pyrius CBS 109.77</name>
    <dbReference type="NCBI Taxonomy" id="1314802"/>
    <lineage>
        <taxon>Eukaryota</taxon>
        <taxon>Fungi</taxon>
        <taxon>Dikarya</taxon>
        <taxon>Ascomycota</taxon>
        <taxon>Pezizomycotina</taxon>
        <taxon>Dothideomycetes</taxon>
        <taxon>Pleosporomycetidae</taxon>
        <taxon>Pleosporales</taxon>
        <taxon>Melanommataceae</taxon>
        <taxon>Melanomma</taxon>
    </lineage>
</organism>
<feature type="compositionally biased region" description="Basic and acidic residues" evidence="5">
    <location>
        <begin position="183"/>
        <end position="196"/>
    </location>
</feature>
<dbReference type="GO" id="GO:0008270">
    <property type="term" value="F:zinc ion binding"/>
    <property type="evidence" value="ECO:0007669"/>
    <property type="project" value="UniProtKB-KW"/>
</dbReference>
<feature type="region of interest" description="Disordered" evidence="5">
    <location>
        <begin position="86"/>
        <end position="110"/>
    </location>
</feature>
<dbReference type="InterPro" id="IPR013083">
    <property type="entry name" value="Znf_RING/FYVE/PHD"/>
</dbReference>
<dbReference type="SUPFAM" id="SSF57850">
    <property type="entry name" value="RING/U-box"/>
    <property type="match status" value="1"/>
</dbReference>
<evidence type="ECO:0000256" key="3">
    <source>
        <dbReference type="ARBA" id="ARBA00022833"/>
    </source>
</evidence>
<accession>A0A6A6XQ35</accession>
<feature type="compositionally biased region" description="Basic and acidic residues" evidence="5">
    <location>
        <begin position="150"/>
        <end position="159"/>
    </location>
</feature>
<evidence type="ECO:0000256" key="4">
    <source>
        <dbReference type="PROSITE-ProRule" id="PRU00175"/>
    </source>
</evidence>
<reference evidence="7" key="1">
    <citation type="journal article" date="2020" name="Stud. Mycol.">
        <title>101 Dothideomycetes genomes: a test case for predicting lifestyles and emergence of pathogens.</title>
        <authorList>
            <person name="Haridas S."/>
            <person name="Albert R."/>
            <person name="Binder M."/>
            <person name="Bloem J."/>
            <person name="Labutti K."/>
            <person name="Salamov A."/>
            <person name="Andreopoulos B."/>
            <person name="Baker S."/>
            <person name="Barry K."/>
            <person name="Bills G."/>
            <person name="Bluhm B."/>
            <person name="Cannon C."/>
            <person name="Castanera R."/>
            <person name="Culley D."/>
            <person name="Daum C."/>
            <person name="Ezra D."/>
            <person name="Gonzalez J."/>
            <person name="Henrissat B."/>
            <person name="Kuo A."/>
            <person name="Liang C."/>
            <person name="Lipzen A."/>
            <person name="Lutzoni F."/>
            <person name="Magnuson J."/>
            <person name="Mondo S."/>
            <person name="Nolan M."/>
            <person name="Ohm R."/>
            <person name="Pangilinan J."/>
            <person name="Park H.-J."/>
            <person name="Ramirez L."/>
            <person name="Alfaro M."/>
            <person name="Sun H."/>
            <person name="Tritt A."/>
            <person name="Yoshinaga Y."/>
            <person name="Zwiers L.-H."/>
            <person name="Turgeon B."/>
            <person name="Goodwin S."/>
            <person name="Spatafora J."/>
            <person name="Crous P."/>
            <person name="Grigoriev I."/>
        </authorList>
    </citation>
    <scope>NUCLEOTIDE SEQUENCE</scope>
    <source>
        <strain evidence="7">CBS 109.77</strain>
    </source>
</reference>
<feature type="region of interest" description="Disordered" evidence="5">
    <location>
        <begin position="135"/>
        <end position="196"/>
    </location>
</feature>
<evidence type="ECO:0000256" key="2">
    <source>
        <dbReference type="ARBA" id="ARBA00022771"/>
    </source>
</evidence>
<dbReference type="Pfam" id="PF13639">
    <property type="entry name" value="zf-RING_2"/>
    <property type="match status" value="1"/>
</dbReference>
<dbReference type="GO" id="GO:0061630">
    <property type="term" value="F:ubiquitin protein ligase activity"/>
    <property type="evidence" value="ECO:0007669"/>
    <property type="project" value="TreeGrafter"/>
</dbReference>
<keyword evidence="2 4" id="KW-0863">Zinc-finger</keyword>
<proteinExistence type="predicted"/>
<dbReference type="EMBL" id="MU001783">
    <property type="protein sequence ID" value="KAF2798492.1"/>
    <property type="molecule type" value="Genomic_DNA"/>
</dbReference>
<evidence type="ECO:0000259" key="6">
    <source>
        <dbReference type="PROSITE" id="PS50089"/>
    </source>
</evidence>
<evidence type="ECO:0000313" key="8">
    <source>
        <dbReference type="Proteomes" id="UP000799757"/>
    </source>
</evidence>
<dbReference type="AlphaFoldDB" id="A0A6A6XQ35"/>